<organism evidence="2 3">
    <name type="scientific">Agaricus bisporus var. burnettii</name>
    <dbReference type="NCBI Taxonomy" id="192524"/>
    <lineage>
        <taxon>Eukaryota</taxon>
        <taxon>Fungi</taxon>
        <taxon>Dikarya</taxon>
        <taxon>Basidiomycota</taxon>
        <taxon>Agaricomycotina</taxon>
        <taxon>Agaricomycetes</taxon>
        <taxon>Agaricomycetidae</taxon>
        <taxon>Agaricales</taxon>
        <taxon>Agaricineae</taxon>
        <taxon>Agaricaceae</taxon>
        <taxon>Agaricus</taxon>
    </lineage>
</organism>
<reference evidence="2 3" key="1">
    <citation type="journal article" name="Sci. Rep.">
        <title>Telomere-to-telomere assembled and centromere annotated genomes of the two main subspecies of the button mushroom Agaricus bisporus reveal especially polymorphic chromosome ends.</title>
        <authorList>
            <person name="Sonnenberg A.S.M."/>
            <person name="Sedaghat-Telgerd N."/>
            <person name="Lavrijssen B."/>
            <person name="Ohm R.A."/>
            <person name="Hendrickx P.M."/>
            <person name="Scholtmeijer K."/>
            <person name="Baars J.J.P."/>
            <person name="van Peer A."/>
        </authorList>
    </citation>
    <scope>NUCLEOTIDE SEQUENCE [LARGE SCALE GENOMIC DNA]</scope>
    <source>
        <strain evidence="2 3">H119_p4</strain>
    </source>
</reference>
<evidence type="ECO:0000313" key="3">
    <source>
        <dbReference type="Proteomes" id="UP000629468"/>
    </source>
</evidence>
<accession>A0A8H7FAZ0</accession>
<gene>
    <name evidence="2" type="ORF">Agabi119p4_680</name>
</gene>
<feature type="compositionally biased region" description="Low complexity" evidence="1">
    <location>
        <begin position="122"/>
        <end position="134"/>
    </location>
</feature>
<evidence type="ECO:0000256" key="1">
    <source>
        <dbReference type="SAM" id="MobiDB-lite"/>
    </source>
</evidence>
<feature type="compositionally biased region" description="Polar residues" evidence="1">
    <location>
        <begin position="422"/>
        <end position="455"/>
    </location>
</feature>
<feature type="compositionally biased region" description="Low complexity" evidence="1">
    <location>
        <begin position="293"/>
        <end position="308"/>
    </location>
</feature>
<feature type="compositionally biased region" description="Polar residues" evidence="1">
    <location>
        <begin position="98"/>
        <end position="108"/>
    </location>
</feature>
<feature type="compositionally biased region" description="Polar residues" evidence="1">
    <location>
        <begin position="61"/>
        <end position="71"/>
    </location>
</feature>
<feature type="region of interest" description="Disordered" evidence="1">
    <location>
        <begin position="336"/>
        <end position="359"/>
    </location>
</feature>
<feature type="region of interest" description="Disordered" evidence="1">
    <location>
        <begin position="374"/>
        <end position="480"/>
    </location>
</feature>
<protein>
    <submittedName>
        <fullName evidence="2">Uncharacterized protein</fullName>
    </submittedName>
</protein>
<dbReference type="EMBL" id="JABXXO010000001">
    <property type="protein sequence ID" value="KAF7784515.1"/>
    <property type="molecule type" value="Genomic_DNA"/>
</dbReference>
<feature type="compositionally biased region" description="Pro residues" evidence="1">
    <location>
        <begin position="11"/>
        <end position="33"/>
    </location>
</feature>
<sequence length="480" mass="50940">MANTRHTRSLPTPPAPLPAYEPPAPSPSSPKPPVDSTTTVAFAPPKSSPPYAENPPVRLSAAQQLYASSFANRGPPVPTIPPPSFDIPRRHGPEQPSFYKNQVSSYIPHSTVGARSPEYTASSTSSRHSFSDGSQRIAPITQDSRLRHNSATYARPPAELNRHNLMPIVTETSSWAPAYIVPQETRSLFPLTYVDNDKSREVRTVITTVKPPPSFEAPHPNIPGGSSSHASASFVPPLSPQDSEQSHSWPIILPPSPPPSNALHQSQQQPFAGSFDQQSYMQPSIPPLSPQHTSSTSGSSNPGGTNKNRTSRFMSGIKTSLVTSLGQLAVKGSVQSLVSGSSIEEEKEGTTEEGGSSSSEIGLLEFLKLDVNGSASASHGSIGSGGGSSEAKSTAKVPVPRSGPRYIQNPSASHSVAPPLSSRASGGSQYTTHDVNNTMNRDNSRTRGYSYTRQTHLPAGLQPPSQAMVYKPPLPGGNPY</sequence>
<evidence type="ECO:0000313" key="2">
    <source>
        <dbReference type="EMBL" id="KAF7784515.1"/>
    </source>
</evidence>
<feature type="compositionally biased region" description="Pro residues" evidence="1">
    <location>
        <begin position="75"/>
        <end position="85"/>
    </location>
</feature>
<feature type="compositionally biased region" description="Polar residues" evidence="1">
    <location>
        <begin position="262"/>
        <end position="282"/>
    </location>
</feature>
<name>A0A8H7FAZ0_AGABI</name>
<dbReference type="Proteomes" id="UP000629468">
    <property type="component" value="Unassembled WGS sequence"/>
</dbReference>
<feature type="region of interest" description="Disordered" evidence="1">
    <location>
        <begin position="208"/>
        <end position="311"/>
    </location>
</feature>
<dbReference type="AlphaFoldDB" id="A0A8H7FAZ0"/>
<proteinExistence type="predicted"/>
<feature type="region of interest" description="Disordered" evidence="1">
    <location>
        <begin position="1"/>
        <end position="148"/>
    </location>
</feature>
<comment type="caution">
    <text evidence="2">The sequence shown here is derived from an EMBL/GenBank/DDBJ whole genome shotgun (WGS) entry which is preliminary data.</text>
</comment>